<keyword evidence="2" id="KW-1185">Reference proteome</keyword>
<sequence length="100" mass="10813">MSSRVQYSRLMSSLKSFHGVALAAANPRICTCAFHQVSAIPSKVPVANLTLRASGHSHISNTDSSFSNQWRSPTAPSVPLKEFGRQSMKFLKVQTGCCAC</sequence>
<protein>
    <submittedName>
        <fullName evidence="1">Uncharacterized protein</fullName>
    </submittedName>
</protein>
<name>A0A9K3HJ62_HELAN</name>
<evidence type="ECO:0000313" key="1">
    <source>
        <dbReference type="EMBL" id="KAF5779339.1"/>
    </source>
</evidence>
<accession>A0A9K3HJ62</accession>
<dbReference type="Gramene" id="mRNA:HanXRQr2_Chr12g0558201">
    <property type="protein sequence ID" value="CDS:HanXRQr2_Chr12g0558201.1"/>
    <property type="gene ID" value="HanXRQr2_Chr12g0558201"/>
</dbReference>
<dbReference type="Proteomes" id="UP000215914">
    <property type="component" value="Unassembled WGS sequence"/>
</dbReference>
<evidence type="ECO:0000313" key="2">
    <source>
        <dbReference type="Proteomes" id="UP000215914"/>
    </source>
</evidence>
<gene>
    <name evidence="1" type="ORF">HanXRQr2_Chr12g0558201</name>
</gene>
<organism evidence="1 2">
    <name type="scientific">Helianthus annuus</name>
    <name type="common">Common sunflower</name>
    <dbReference type="NCBI Taxonomy" id="4232"/>
    <lineage>
        <taxon>Eukaryota</taxon>
        <taxon>Viridiplantae</taxon>
        <taxon>Streptophyta</taxon>
        <taxon>Embryophyta</taxon>
        <taxon>Tracheophyta</taxon>
        <taxon>Spermatophyta</taxon>
        <taxon>Magnoliopsida</taxon>
        <taxon>eudicotyledons</taxon>
        <taxon>Gunneridae</taxon>
        <taxon>Pentapetalae</taxon>
        <taxon>asterids</taxon>
        <taxon>campanulids</taxon>
        <taxon>Asterales</taxon>
        <taxon>Asteraceae</taxon>
        <taxon>Asteroideae</taxon>
        <taxon>Heliantheae alliance</taxon>
        <taxon>Heliantheae</taxon>
        <taxon>Helianthus</taxon>
    </lineage>
</organism>
<proteinExistence type="predicted"/>
<comment type="caution">
    <text evidence="1">The sequence shown here is derived from an EMBL/GenBank/DDBJ whole genome shotgun (WGS) entry which is preliminary data.</text>
</comment>
<dbReference type="AlphaFoldDB" id="A0A9K3HJ62"/>
<reference evidence="1" key="1">
    <citation type="journal article" date="2017" name="Nature">
        <title>The sunflower genome provides insights into oil metabolism, flowering and Asterid evolution.</title>
        <authorList>
            <person name="Badouin H."/>
            <person name="Gouzy J."/>
            <person name="Grassa C.J."/>
            <person name="Murat F."/>
            <person name="Staton S.E."/>
            <person name="Cottret L."/>
            <person name="Lelandais-Briere C."/>
            <person name="Owens G.L."/>
            <person name="Carrere S."/>
            <person name="Mayjonade B."/>
            <person name="Legrand L."/>
            <person name="Gill N."/>
            <person name="Kane N.C."/>
            <person name="Bowers J.E."/>
            <person name="Hubner S."/>
            <person name="Bellec A."/>
            <person name="Berard A."/>
            <person name="Berges H."/>
            <person name="Blanchet N."/>
            <person name="Boniface M.C."/>
            <person name="Brunel D."/>
            <person name="Catrice O."/>
            <person name="Chaidir N."/>
            <person name="Claudel C."/>
            <person name="Donnadieu C."/>
            <person name="Faraut T."/>
            <person name="Fievet G."/>
            <person name="Helmstetter N."/>
            <person name="King M."/>
            <person name="Knapp S.J."/>
            <person name="Lai Z."/>
            <person name="Le Paslier M.C."/>
            <person name="Lippi Y."/>
            <person name="Lorenzon L."/>
            <person name="Mandel J.R."/>
            <person name="Marage G."/>
            <person name="Marchand G."/>
            <person name="Marquand E."/>
            <person name="Bret-Mestries E."/>
            <person name="Morien E."/>
            <person name="Nambeesan S."/>
            <person name="Nguyen T."/>
            <person name="Pegot-Espagnet P."/>
            <person name="Pouilly N."/>
            <person name="Raftis F."/>
            <person name="Sallet E."/>
            <person name="Schiex T."/>
            <person name="Thomas J."/>
            <person name="Vandecasteele C."/>
            <person name="Vares D."/>
            <person name="Vear F."/>
            <person name="Vautrin S."/>
            <person name="Crespi M."/>
            <person name="Mangin B."/>
            <person name="Burke J.M."/>
            <person name="Salse J."/>
            <person name="Munos S."/>
            <person name="Vincourt P."/>
            <person name="Rieseberg L.H."/>
            <person name="Langlade N.B."/>
        </authorList>
    </citation>
    <scope>NUCLEOTIDE SEQUENCE</scope>
    <source>
        <tissue evidence="1">Leaves</tissue>
    </source>
</reference>
<dbReference type="EMBL" id="MNCJ02000327">
    <property type="protein sequence ID" value="KAF5779339.1"/>
    <property type="molecule type" value="Genomic_DNA"/>
</dbReference>
<reference evidence="1" key="2">
    <citation type="submission" date="2020-06" db="EMBL/GenBank/DDBJ databases">
        <title>Helianthus annuus Genome sequencing and assembly Release 2.</title>
        <authorList>
            <person name="Gouzy J."/>
            <person name="Langlade N."/>
            <person name="Munos S."/>
        </authorList>
    </citation>
    <scope>NUCLEOTIDE SEQUENCE</scope>
    <source>
        <tissue evidence="1">Leaves</tissue>
    </source>
</reference>